<dbReference type="EMBL" id="JACIDY010000005">
    <property type="protein sequence ID" value="MBB3940683.1"/>
    <property type="molecule type" value="Genomic_DNA"/>
</dbReference>
<organism evidence="1 2">
    <name type="scientific">Novosphingobium fluoreni</name>
    <dbReference type="NCBI Taxonomy" id="1391222"/>
    <lineage>
        <taxon>Bacteria</taxon>
        <taxon>Pseudomonadati</taxon>
        <taxon>Pseudomonadota</taxon>
        <taxon>Alphaproteobacteria</taxon>
        <taxon>Sphingomonadales</taxon>
        <taxon>Sphingomonadaceae</taxon>
        <taxon>Novosphingobium</taxon>
    </lineage>
</organism>
<dbReference type="Proteomes" id="UP000561459">
    <property type="component" value="Unassembled WGS sequence"/>
</dbReference>
<name>A0A7W6FYW2_9SPHN</name>
<reference evidence="1 2" key="1">
    <citation type="submission" date="2020-08" db="EMBL/GenBank/DDBJ databases">
        <title>Genomic Encyclopedia of Type Strains, Phase IV (KMG-IV): sequencing the most valuable type-strain genomes for metagenomic binning, comparative biology and taxonomic classification.</title>
        <authorList>
            <person name="Goeker M."/>
        </authorList>
    </citation>
    <scope>NUCLEOTIDE SEQUENCE [LARGE SCALE GENOMIC DNA]</scope>
    <source>
        <strain evidence="1 2">DSM 27568</strain>
    </source>
</reference>
<gene>
    <name evidence="1" type="ORF">GGR39_002340</name>
</gene>
<protein>
    <submittedName>
        <fullName evidence="1">Lysophospholipase L1-like esterase</fullName>
    </submittedName>
</protein>
<dbReference type="RefSeq" id="WP_183617271.1">
    <property type="nucleotide sequence ID" value="NZ_JACIDY010000005.1"/>
</dbReference>
<sequence>MVAGGLDGTGRAAWFTTEDGYHYAKFAIRIGAAANGLTWSRRADGFFELSLGSTNGVLPIGPEGDGLSSEVLQFIGGKRVVRAVADQANRISHAVTTDGYLRGKLGVVLSVANGLAWKLRPDGLTTLALGSVEGELPLGAAGDVIDTKMQRYHRGRAVAWGTADTSLRGGLIQYVDGSLWAKAFRSPSIAPTEASLDFADHIVCTQVVGEGSQLFAFAKASGARKQLTSVGSNSSMSRSVDGTKVIYSTDRHGASIPYYQFVGEWIEHPVMPRRAFVAAGDSLTAATGATNPVTDAPVAIVGAHFGLPFVNLGQPGATAEGEAAFIGAVDPLVTFASNQIVSGSNTITSLSIPFLSRNFGTGTLTQKRTIAGIVGTVTKTGGTAPDWRGSYVFTPDAGQTLPAACPAGSPALLADNTNDELIAIIRVGRNTINGVAFDAPGWSDDAFLRTQQIVAWHKPLVKHFVVLPVPNGNYASEYQGASGYNALMAHNARLAAAWPDNYFDDRAILVAAYDPGNAQDVIDHGRDVPPSSLRSDNIHYNTAGYAVLGAAHWAFVEAKGWLTNPLLAPYA</sequence>
<evidence type="ECO:0000313" key="1">
    <source>
        <dbReference type="EMBL" id="MBB3940683.1"/>
    </source>
</evidence>
<proteinExistence type="predicted"/>
<comment type="caution">
    <text evidence="1">The sequence shown here is derived from an EMBL/GenBank/DDBJ whole genome shotgun (WGS) entry which is preliminary data.</text>
</comment>
<dbReference type="SUPFAM" id="SSF52266">
    <property type="entry name" value="SGNH hydrolase"/>
    <property type="match status" value="1"/>
</dbReference>
<keyword evidence="2" id="KW-1185">Reference proteome</keyword>
<accession>A0A7W6FYW2</accession>
<dbReference type="AlphaFoldDB" id="A0A7W6FYW2"/>
<evidence type="ECO:0000313" key="2">
    <source>
        <dbReference type="Proteomes" id="UP000561459"/>
    </source>
</evidence>